<organism evidence="2">
    <name type="scientific">marine sediment metagenome</name>
    <dbReference type="NCBI Taxonomy" id="412755"/>
    <lineage>
        <taxon>unclassified sequences</taxon>
        <taxon>metagenomes</taxon>
        <taxon>ecological metagenomes</taxon>
    </lineage>
</organism>
<evidence type="ECO:0000313" key="2">
    <source>
        <dbReference type="EMBL" id="GAH37011.1"/>
    </source>
</evidence>
<name>X1EUG8_9ZZZZ</name>
<reference evidence="2" key="1">
    <citation type="journal article" date="2014" name="Front. Microbiol.">
        <title>High frequency of phylogenetically diverse reductive dehalogenase-homologous genes in deep subseafloor sedimentary metagenomes.</title>
        <authorList>
            <person name="Kawai M."/>
            <person name="Futagami T."/>
            <person name="Toyoda A."/>
            <person name="Takaki Y."/>
            <person name="Nishi S."/>
            <person name="Hori S."/>
            <person name="Arai W."/>
            <person name="Tsubouchi T."/>
            <person name="Morono Y."/>
            <person name="Uchiyama I."/>
            <person name="Ito T."/>
            <person name="Fujiyama A."/>
            <person name="Inagaki F."/>
            <person name="Takami H."/>
        </authorList>
    </citation>
    <scope>NUCLEOTIDE SEQUENCE</scope>
    <source>
        <strain evidence="2">Expedition CK06-06</strain>
    </source>
</reference>
<dbReference type="EMBL" id="BARU01010766">
    <property type="protein sequence ID" value="GAH37011.1"/>
    <property type="molecule type" value="Genomic_DNA"/>
</dbReference>
<gene>
    <name evidence="2" type="ORF">S03H2_20429</name>
</gene>
<evidence type="ECO:0000256" key="1">
    <source>
        <dbReference type="SAM" id="Coils"/>
    </source>
</evidence>
<comment type="caution">
    <text evidence="2">The sequence shown here is derived from an EMBL/GenBank/DDBJ whole genome shotgun (WGS) entry which is preliminary data.</text>
</comment>
<sequence>MKRQGLTVTLNQLHKLIEELEEEHTKWEGQCGYCNDNKKFQINIINKTPEQSDTWEIEE</sequence>
<protein>
    <submittedName>
        <fullName evidence="2">Uncharacterized protein</fullName>
    </submittedName>
</protein>
<keyword evidence="1" id="KW-0175">Coiled coil</keyword>
<accession>X1EUG8</accession>
<dbReference type="AlphaFoldDB" id="X1EUG8"/>
<feature type="coiled-coil region" evidence="1">
    <location>
        <begin position="3"/>
        <end position="30"/>
    </location>
</feature>
<proteinExistence type="predicted"/>